<dbReference type="GO" id="GO:0003676">
    <property type="term" value="F:nucleic acid binding"/>
    <property type="evidence" value="ECO:0007669"/>
    <property type="project" value="InterPro"/>
</dbReference>
<dbReference type="InterPro" id="IPR001878">
    <property type="entry name" value="Znf_CCHC"/>
</dbReference>
<feature type="compositionally biased region" description="Polar residues" evidence="2">
    <location>
        <begin position="203"/>
        <end position="212"/>
    </location>
</feature>
<evidence type="ECO:0000256" key="2">
    <source>
        <dbReference type="SAM" id="MobiDB-lite"/>
    </source>
</evidence>
<dbReference type="GO" id="GO:0008270">
    <property type="term" value="F:zinc ion binding"/>
    <property type="evidence" value="ECO:0007669"/>
    <property type="project" value="UniProtKB-KW"/>
</dbReference>
<dbReference type="VEuPathDB" id="FungiDB:H257_05521"/>
<keyword evidence="1" id="KW-0862">Zinc</keyword>
<dbReference type="AlphaFoldDB" id="W4GSW9"/>
<dbReference type="STRING" id="112090.W4GSW9"/>
<keyword evidence="1" id="KW-0479">Metal-binding</keyword>
<proteinExistence type="predicted"/>
<dbReference type="GeneID" id="20807517"/>
<reference evidence="4" key="1">
    <citation type="submission" date="2013-12" db="EMBL/GenBank/DDBJ databases">
        <title>The Genome Sequence of Aphanomyces astaci APO3.</title>
        <authorList>
            <consortium name="The Broad Institute Genomics Platform"/>
            <person name="Russ C."/>
            <person name="Tyler B."/>
            <person name="van West P."/>
            <person name="Dieguez-Uribeondo J."/>
            <person name="Young S.K."/>
            <person name="Zeng Q."/>
            <person name="Gargeya S."/>
            <person name="Fitzgerald M."/>
            <person name="Abouelleil A."/>
            <person name="Alvarado L."/>
            <person name="Chapman S.B."/>
            <person name="Gainer-Dewar J."/>
            <person name="Goldberg J."/>
            <person name="Griggs A."/>
            <person name="Gujja S."/>
            <person name="Hansen M."/>
            <person name="Howarth C."/>
            <person name="Imamovic A."/>
            <person name="Ireland A."/>
            <person name="Larimer J."/>
            <person name="McCowan C."/>
            <person name="Murphy C."/>
            <person name="Pearson M."/>
            <person name="Poon T.W."/>
            <person name="Priest M."/>
            <person name="Roberts A."/>
            <person name="Saif S."/>
            <person name="Shea T."/>
            <person name="Sykes S."/>
            <person name="Wortman J."/>
            <person name="Nusbaum C."/>
            <person name="Birren B."/>
        </authorList>
    </citation>
    <scope>NUCLEOTIDE SEQUENCE [LARGE SCALE GENOMIC DNA]</scope>
    <source>
        <strain evidence="4">APO3</strain>
    </source>
</reference>
<organism evidence="4">
    <name type="scientific">Aphanomyces astaci</name>
    <name type="common">Crayfish plague agent</name>
    <dbReference type="NCBI Taxonomy" id="112090"/>
    <lineage>
        <taxon>Eukaryota</taxon>
        <taxon>Sar</taxon>
        <taxon>Stramenopiles</taxon>
        <taxon>Oomycota</taxon>
        <taxon>Saprolegniomycetes</taxon>
        <taxon>Saprolegniales</taxon>
        <taxon>Verrucalvaceae</taxon>
        <taxon>Aphanomyces</taxon>
    </lineage>
</organism>
<dbReference type="EMBL" id="KI913123">
    <property type="protein sequence ID" value="ETV81993.1"/>
    <property type="molecule type" value="Genomic_DNA"/>
</dbReference>
<feature type="domain" description="CCHC-type" evidence="3">
    <location>
        <begin position="124"/>
        <end position="139"/>
    </location>
</feature>
<dbReference type="OrthoDB" id="88117at2759"/>
<evidence type="ECO:0000256" key="1">
    <source>
        <dbReference type="PROSITE-ProRule" id="PRU00047"/>
    </source>
</evidence>
<dbReference type="PROSITE" id="PS50158">
    <property type="entry name" value="ZF_CCHC"/>
    <property type="match status" value="1"/>
</dbReference>
<feature type="region of interest" description="Disordered" evidence="2">
    <location>
        <begin position="152"/>
        <end position="252"/>
    </location>
</feature>
<evidence type="ECO:0000259" key="3">
    <source>
        <dbReference type="PROSITE" id="PS50158"/>
    </source>
</evidence>
<feature type="compositionally biased region" description="Basic and acidic residues" evidence="2">
    <location>
        <begin position="185"/>
        <end position="199"/>
    </location>
</feature>
<dbReference type="RefSeq" id="XP_009828730.1">
    <property type="nucleotide sequence ID" value="XM_009830428.1"/>
</dbReference>
<sequence>MTPQQVHDFYWEQFHSIYLCNAFVEESTIWKSLCKMQMKAKNAGKVWSLAVLQRTITEIIQVDLKHHQMLDQHGSADSTTRLQHLAAPAYPSSAPSAPTAFVAHSLTLPSWAHADYRLNPGKSCFYCGQPGHAMDSCDEIVYDYNRNTPRPHVPTNIFKKHGGRKSTSSPAIQDDHAQHHRASRRRDDDDSNDRSRYPPRDSNQPARTSTTDQSRRNQDTNNRSTRANSRRRASADGHASRATLHLGHPTPCILRVNPASPPLVKTTSTIQCYLGLPKSHFQHCSHNRDTFTAPVVYDNHCFLNQAASQLYFLSLSAAVFVRASFSSSSLNEHDTVEEFFDSTAPPVANPADAWRAGLAPTHDHFAFHVGLVDSSLSLKVSYDESSAPTVYKSDSCPQLSQDRIIDSGATVSCTPHKSYFRLSKFRSCSMTLTVGDGGQLPILGYGPVDLTVLSRNITKGPDHHSEPHFLSLPFGLYCPNLKINLLSVRHAVSSGYQVKFDHPEQCLFILDKAYYFRAAVNILGLYSFSATGVPPGSPLPPRVTLTTRAMFDGFKAFLMANPVSPPLPSHPPSLHSTAFTLSAHFPSHHQALNAFPTTLPPSTLLATLVCPTMPFFDDGTNVLATPVPPSSALSLPTTPNSPAIAHGTSNPSTATSVIYERFRLHATSIFKRDIDTIRYAAPSDIGNLQADNAKVFEKLGRLVLAKYHTKTTFSNAYSPS</sequence>
<evidence type="ECO:0000313" key="4">
    <source>
        <dbReference type="EMBL" id="ETV81993.1"/>
    </source>
</evidence>
<name>W4GSW9_APHAT</name>
<gene>
    <name evidence="4" type="ORF">H257_05521</name>
</gene>
<accession>W4GSW9</accession>
<protein>
    <recommendedName>
        <fullName evidence="3">CCHC-type domain-containing protein</fullName>
    </recommendedName>
</protein>
<keyword evidence="1" id="KW-0863">Zinc-finger</keyword>